<feature type="transmembrane region" description="Helical" evidence="8">
    <location>
        <begin position="193"/>
        <end position="212"/>
    </location>
</feature>
<keyword evidence="6 8" id="KW-1133">Transmembrane helix</keyword>
<feature type="transmembrane region" description="Helical" evidence="8">
    <location>
        <begin position="12"/>
        <end position="34"/>
    </location>
</feature>
<feature type="transmembrane region" description="Helical" evidence="8">
    <location>
        <begin position="425"/>
        <end position="442"/>
    </location>
</feature>
<dbReference type="NCBIfam" id="TIGR01695">
    <property type="entry name" value="murJ_mviN"/>
    <property type="match status" value="1"/>
</dbReference>
<keyword evidence="5 8" id="KW-0573">Peptidoglycan synthesis</keyword>
<feature type="transmembrane region" description="Helical" evidence="8">
    <location>
        <begin position="93"/>
        <end position="115"/>
    </location>
</feature>
<comment type="caution">
    <text evidence="10">The sequence shown here is derived from an EMBL/GenBank/DDBJ whole genome shotgun (WGS) entry which is preliminary data.</text>
</comment>
<evidence type="ECO:0000313" key="11">
    <source>
        <dbReference type="Proteomes" id="UP000256388"/>
    </source>
</evidence>
<evidence type="ECO:0000256" key="7">
    <source>
        <dbReference type="ARBA" id="ARBA00023136"/>
    </source>
</evidence>
<proteinExistence type="inferred from homology"/>
<dbReference type="GO" id="GO:0005886">
    <property type="term" value="C:plasma membrane"/>
    <property type="evidence" value="ECO:0007669"/>
    <property type="project" value="UniProtKB-SubCell"/>
</dbReference>
<keyword evidence="4 8" id="KW-0133">Cell shape</keyword>
<evidence type="ECO:0000256" key="6">
    <source>
        <dbReference type="ARBA" id="ARBA00022989"/>
    </source>
</evidence>
<keyword evidence="7 8" id="KW-0472">Membrane</keyword>
<dbReference type="OrthoDB" id="9804143at2"/>
<reference evidence="10 11" key="1">
    <citation type="submission" date="2018-08" db="EMBL/GenBank/DDBJ databases">
        <title>Genomic Encyclopedia of Type Strains, Phase IV (KMG-IV): sequencing the most valuable type-strain genomes for metagenomic binning, comparative biology and taxonomic classification.</title>
        <authorList>
            <person name="Goeker M."/>
        </authorList>
    </citation>
    <scope>NUCLEOTIDE SEQUENCE [LARGE SCALE GENOMIC DNA]</scope>
    <source>
        <strain evidence="10 11">DSM 23923</strain>
    </source>
</reference>
<dbReference type="Proteomes" id="UP000256388">
    <property type="component" value="Unassembled WGS sequence"/>
</dbReference>
<name>A0A3E0AAC1_9CHLR</name>
<feature type="transmembrane region" description="Helical" evidence="8">
    <location>
        <begin position="486"/>
        <end position="507"/>
    </location>
</feature>
<dbReference type="GO" id="GO:0008360">
    <property type="term" value="P:regulation of cell shape"/>
    <property type="evidence" value="ECO:0007669"/>
    <property type="project" value="UniProtKB-UniRule"/>
</dbReference>
<comment type="pathway">
    <text evidence="8">Cell wall biogenesis; peptidoglycan biosynthesis.</text>
</comment>
<feature type="transmembrane region" description="Helical" evidence="8">
    <location>
        <begin position="317"/>
        <end position="337"/>
    </location>
</feature>
<evidence type="ECO:0000256" key="5">
    <source>
        <dbReference type="ARBA" id="ARBA00022984"/>
    </source>
</evidence>
<keyword evidence="11" id="KW-1185">Reference proteome</keyword>
<dbReference type="EMBL" id="QUMS01000002">
    <property type="protein sequence ID" value="REG08406.1"/>
    <property type="molecule type" value="Genomic_DNA"/>
</dbReference>
<evidence type="ECO:0000256" key="4">
    <source>
        <dbReference type="ARBA" id="ARBA00022960"/>
    </source>
</evidence>
<feature type="transmembrane region" description="Helical" evidence="8">
    <location>
        <begin position="357"/>
        <end position="378"/>
    </location>
</feature>
<feature type="transmembrane region" description="Helical" evidence="8">
    <location>
        <begin position="60"/>
        <end position="81"/>
    </location>
</feature>
<feature type="transmembrane region" description="Helical" evidence="8">
    <location>
        <begin position="245"/>
        <end position="264"/>
    </location>
</feature>
<dbReference type="HAMAP" id="MF_02078">
    <property type="entry name" value="MurJ_MviN"/>
    <property type="match status" value="1"/>
</dbReference>
<evidence type="ECO:0000256" key="2">
    <source>
        <dbReference type="ARBA" id="ARBA00022475"/>
    </source>
</evidence>
<dbReference type="RefSeq" id="WP_158674906.1">
    <property type="nucleotide sequence ID" value="NZ_AP018437.1"/>
</dbReference>
<dbReference type="PRINTS" id="PR01806">
    <property type="entry name" value="VIRFACTRMVIN"/>
</dbReference>
<evidence type="ECO:0000256" key="9">
    <source>
        <dbReference type="PIRNR" id="PIRNR002869"/>
    </source>
</evidence>
<dbReference type="Pfam" id="PF03023">
    <property type="entry name" value="MurJ"/>
    <property type="match status" value="1"/>
</dbReference>
<comment type="similarity">
    <text evidence="8 9">Belongs to the MurJ/MviN family.</text>
</comment>
<dbReference type="InterPro" id="IPR051050">
    <property type="entry name" value="Lipid_II_flippase_MurJ/MviN"/>
</dbReference>
<keyword evidence="2 8" id="KW-1003">Cell membrane</keyword>
<dbReference type="PANTHER" id="PTHR47019">
    <property type="entry name" value="LIPID II FLIPPASE MURJ"/>
    <property type="match status" value="1"/>
</dbReference>
<dbReference type="GO" id="GO:0009252">
    <property type="term" value="P:peptidoglycan biosynthetic process"/>
    <property type="evidence" value="ECO:0007669"/>
    <property type="project" value="UniProtKB-UniRule"/>
</dbReference>
<gene>
    <name evidence="8" type="primary">murJ</name>
    <name evidence="10" type="ORF">DFR64_1773</name>
</gene>
<protein>
    <recommendedName>
        <fullName evidence="8">Probable lipid II flippase MurJ</fullName>
    </recommendedName>
</protein>
<dbReference type="UniPathway" id="UPA00219"/>
<keyword evidence="3 8" id="KW-0812">Transmembrane</keyword>
<dbReference type="GO" id="GO:0034204">
    <property type="term" value="P:lipid translocation"/>
    <property type="evidence" value="ECO:0007669"/>
    <property type="project" value="TreeGrafter"/>
</dbReference>
<feature type="transmembrane region" description="Helical" evidence="8">
    <location>
        <begin position="166"/>
        <end position="187"/>
    </location>
</feature>
<organism evidence="10 11">
    <name type="scientific">Pelolinea submarina</name>
    <dbReference type="NCBI Taxonomy" id="913107"/>
    <lineage>
        <taxon>Bacteria</taxon>
        <taxon>Bacillati</taxon>
        <taxon>Chloroflexota</taxon>
        <taxon>Anaerolineae</taxon>
        <taxon>Anaerolineales</taxon>
        <taxon>Anaerolineaceae</taxon>
        <taxon>Pelolinea</taxon>
    </lineage>
</organism>
<evidence type="ECO:0000313" key="10">
    <source>
        <dbReference type="EMBL" id="REG08406.1"/>
    </source>
</evidence>
<evidence type="ECO:0000256" key="3">
    <source>
        <dbReference type="ARBA" id="ARBA00022692"/>
    </source>
</evidence>
<feature type="transmembrane region" description="Helical" evidence="8">
    <location>
        <begin position="462"/>
        <end position="480"/>
    </location>
</feature>
<sequence length="523" mass="56829">METESSHNANSQIARAAGTVMFAFIISNLFGLLAKTLTARAFGTGVESNSFFAANRFSEILFNLVAGGALGSAFIPVFTSLLARDDREEAWKLASSIVNLVSLVLIAVSLLTMLFSRQVVHYLVAPGFSPEQEILTAHLLRIQVLSSVIFGISGLVMGILNAHQHFLLPALAPALYQIGWILGIYLLAPSMGIYGLAWGVVIGSAFHLLVQVPRLLKLPQRKYWPMLGLHVPEVREVARLMGPRLLGVAIVQLNFLLNTYLASFQPEGSITAISLAFPLMLMPEAAIAQSVAIASLPTLSMQVARNKLDDMRSSLSASLRVVLMLAVPASIGLILLRRPIVSILYEGNEFDAHSTDLVAWALLFYSIGLVGHCVVEIISRAFYALHDTKTPVFVGVGAMSLNLALSFVFVALFNRVGWMPHGGLALANTTATLIESGLLLYLMNRRLQGIDGKKILQSTLKFLAAGLVMGLLIAHLMGNFPVQQPVIRLAVFVCAGVFLYLLMMLAFRSEELTSLKKIFNRKG</sequence>
<dbReference type="AlphaFoldDB" id="A0A3E0AAC1"/>
<keyword evidence="8 9" id="KW-0961">Cell wall biogenesis/degradation</keyword>
<dbReference type="CDD" id="cd13123">
    <property type="entry name" value="MATE_MurJ_like"/>
    <property type="match status" value="1"/>
</dbReference>
<comment type="subcellular location">
    <subcellularLocation>
        <location evidence="1 8">Cell membrane</location>
        <topology evidence="1 8">Multi-pass membrane protein</topology>
    </subcellularLocation>
</comment>
<evidence type="ECO:0000256" key="1">
    <source>
        <dbReference type="ARBA" id="ARBA00004651"/>
    </source>
</evidence>
<dbReference type="GO" id="GO:0015648">
    <property type="term" value="F:lipid-linked peptidoglycan transporter activity"/>
    <property type="evidence" value="ECO:0007669"/>
    <property type="project" value="UniProtKB-UniRule"/>
</dbReference>
<evidence type="ECO:0000256" key="8">
    <source>
        <dbReference type="HAMAP-Rule" id="MF_02078"/>
    </source>
</evidence>
<dbReference type="InterPro" id="IPR004268">
    <property type="entry name" value="MurJ"/>
</dbReference>
<feature type="transmembrane region" description="Helical" evidence="8">
    <location>
        <begin position="135"/>
        <end position="159"/>
    </location>
</feature>
<dbReference type="PIRSF" id="PIRSF002869">
    <property type="entry name" value="MviN"/>
    <property type="match status" value="1"/>
</dbReference>
<keyword evidence="8 9" id="KW-0813">Transport</keyword>
<dbReference type="PANTHER" id="PTHR47019:SF1">
    <property type="entry name" value="LIPID II FLIPPASE MURJ"/>
    <property type="match status" value="1"/>
</dbReference>
<comment type="function">
    <text evidence="8 9">Involved in peptidoglycan biosynthesis. Transports lipid-linked peptidoglycan precursors from the inner to the outer leaflet of the cytoplasmic membrane.</text>
</comment>
<feature type="transmembrane region" description="Helical" evidence="8">
    <location>
        <begin position="390"/>
        <end position="413"/>
    </location>
</feature>
<dbReference type="GO" id="GO:0071555">
    <property type="term" value="P:cell wall organization"/>
    <property type="evidence" value="ECO:0007669"/>
    <property type="project" value="UniProtKB-UniRule"/>
</dbReference>
<accession>A0A3E0AAC1</accession>
<feature type="transmembrane region" description="Helical" evidence="8">
    <location>
        <begin position="270"/>
        <end position="296"/>
    </location>
</feature>